<dbReference type="EMBL" id="JARKHS020027486">
    <property type="protein sequence ID" value="KAK8765328.1"/>
    <property type="molecule type" value="Genomic_DNA"/>
</dbReference>
<dbReference type="Proteomes" id="UP001321473">
    <property type="component" value="Unassembled WGS sequence"/>
</dbReference>
<organism evidence="2 3">
    <name type="scientific">Amblyomma americanum</name>
    <name type="common">Lone star tick</name>
    <dbReference type="NCBI Taxonomy" id="6943"/>
    <lineage>
        <taxon>Eukaryota</taxon>
        <taxon>Metazoa</taxon>
        <taxon>Ecdysozoa</taxon>
        <taxon>Arthropoda</taxon>
        <taxon>Chelicerata</taxon>
        <taxon>Arachnida</taxon>
        <taxon>Acari</taxon>
        <taxon>Parasitiformes</taxon>
        <taxon>Ixodida</taxon>
        <taxon>Ixodoidea</taxon>
        <taxon>Ixodidae</taxon>
        <taxon>Amblyomminae</taxon>
        <taxon>Amblyomma</taxon>
    </lineage>
</organism>
<proteinExistence type="predicted"/>
<keyword evidence="1" id="KW-0175">Coiled coil</keyword>
<evidence type="ECO:0000313" key="2">
    <source>
        <dbReference type="EMBL" id="KAK8765328.1"/>
    </source>
</evidence>
<feature type="coiled-coil region" evidence="1">
    <location>
        <begin position="133"/>
        <end position="160"/>
    </location>
</feature>
<reference evidence="2 3" key="1">
    <citation type="journal article" date="2023" name="Arcadia Sci">
        <title>De novo assembly of a long-read Amblyomma americanum tick genome.</title>
        <authorList>
            <person name="Chou S."/>
            <person name="Poskanzer K.E."/>
            <person name="Rollins M."/>
            <person name="Thuy-Boun P.S."/>
        </authorList>
    </citation>
    <scope>NUCLEOTIDE SEQUENCE [LARGE SCALE GENOMIC DNA]</scope>
    <source>
        <strain evidence="2">F_SG_1</strain>
        <tissue evidence="2">Salivary glands</tissue>
    </source>
</reference>
<accession>A0AAQ4DS88</accession>
<evidence type="ECO:0000313" key="3">
    <source>
        <dbReference type="Proteomes" id="UP001321473"/>
    </source>
</evidence>
<evidence type="ECO:0000256" key="1">
    <source>
        <dbReference type="SAM" id="Coils"/>
    </source>
</evidence>
<gene>
    <name evidence="2" type="ORF">V5799_032064</name>
</gene>
<feature type="coiled-coil region" evidence="1">
    <location>
        <begin position="24"/>
        <end position="71"/>
    </location>
</feature>
<comment type="caution">
    <text evidence="2">The sequence shown here is derived from an EMBL/GenBank/DDBJ whole genome shotgun (WGS) entry which is preliminary data.</text>
</comment>
<name>A0AAQ4DS88_AMBAM</name>
<protein>
    <submittedName>
        <fullName evidence="2">Uncharacterized protein</fullName>
    </submittedName>
</protein>
<keyword evidence="3" id="KW-1185">Reference proteome</keyword>
<dbReference type="AlphaFoldDB" id="A0AAQ4DS88"/>
<sequence length="175" mass="20291">MTTFYMQLQPCFFFCRERVAKTTIEALRGERDALMAENRVLAEKLKDYNELQQAKERLEDHLTIYKNVSENVTHGVHHQLTSVVDTLKQVIRESANAQGPFEATLQTAVREAVQLRTQICLFYDHWSRSQKVTSDMSDELARQKEEVQRLSAECARMDSVIKEQVVGCFPCFLWA</sequence>